<reference evidence="2" key="1">
    <citation type="submission" date="2017-04" db="EMBL/GenBank/DDBJ databases">
        <authorList>
            <person name="Varghese N."/>
            <person name="Submissions S."/>
        </authorList>
    </citation>
    <scope>NUCLEOTIDE SEQUENCE [LARGE SCALE GENOMIC DNA]</scope>
    <source>
        <strain evidence="2">DSM 44073</strain>
    </source>
</reference>
<dbReference type="Proteomes" id="UP000192840">
    <property type="component" value="Unassembled WGS sequence"/>
</dbReference>
<evidence type="ECO:0000313" key="1">
    <source>
        <dbReference type="EMBL" id="SMD25220.1"/>
    </source>
</evidence>
<dbReference type="SUPFAM" id="SSF53474">
    <property type="entry name" value="alpha/beta-Hydrolases"/>
    <property type="match status" value="1"/>
</dbReference>
<dbReference type="eggNOG" id="COG2267">
    <property type="taxonomic scope" value="Bacteria"/>
</dbReference>
<organism evidence="1 2">
    <name type="scientific">Lentzea albidocapillata</name>
    <dbReference type="NCBI Taxonomy" id="40571"/>
    <lineage>
        <taxon>Bacteria</taxon>
        <taxon>Bacillati</taxon>
        <taxon>Actinomycetota</taxon>
        <taxon>Actinomycetes</taxon>
        <taxon>Pseudonocardiales</taxon>
        <taxon>Pseudonocardiaceae</taxon>
        <taxon>Lentzea</taxon>
    </lineage>
</organism>
<evidence type="ECO:0008006" key="3">
    <source>
        <dbReference type="Google" id="ProtNLM"/>
    </source>
</evidence>
<sequence>MTQAGYATFAVDRLGTGQSTRPLSAQLTSLIQADAALDESTKDVVSSTEAPDGFALGVYAPYSALITVPVLVAIGQRDKQFCGPVIPVCTTAGITASEELYYAPAPSVDVYLLPSAGHSINLQPGRARTAQCSGGLGEFGAVKRCSGWPSQSGPPSE</sequence>
<dbReference type="AlphaFoldDB" id="A0A1W2FTH4"/>
<keyword evidence="2" id="KW-1185">Reference proteome</keyword>
<gene>
    <name evidence="1" type="ORF">SAMN05660733_08057</name>
</gene>
<proteinExistence type="predicted"/>
<dbReference type="EMBL" id="FWYC01000025">
    <property type="protein sequence ID" value="SMD25220.1"/>
    <property type="molecule type" value="Genomic_DNA"/>
</dbReference>
<name>A0A1W2FTH4_9PSEU</name>
<accession>A0A1W2FTH4</accession>
<evidence type="ECO:0000313" key="2">
    <source>
        <dbReference type="Proteomes" id="UP000192840"/>
    </source>
</evidence>
<dbReference type="STRING" id="40571.SAMN05660733_08057"/>
<protein>
    <recommendedName>
        <fullName evidence="3">Alpha/beta hydrolase family protein</fullName>
    </recommendedName>
</protein>
<dbReference type="InterPro" id="IPR029058">
    <property type="entry name" value="AB_hydrolase_fold"/>
</dbReference>